<dbReference type="InterPro" id="IPR043502">
    <property type="entry name" value="DNA/RNA_pol_sf"/>
</dbReference>
<feature type="domain" description="Integrase catalytic" evidence="2">
    <location>
        <begin position="1597"/>
        <end position="1792"/>
    </location>
</feature>
<dbReference type="GO" id="GO:0003676">
    <property type="term" value="F:nucleic acid binding"/>
    <property type="evidence" value="ECO:0007669"/>
    <property type="project" value="InterPro"/>
</dbReference>
<dbReference type="Pfam" id="PF05380">
    <property type="entry name" value="Peptidase_A17"/>
    <property type="match status" value="1"/>
</dbReference>
<dbReference type="InterPro" id="IPR036397">
    <property type="entry name" value="RNaseH_sf"/>
</dbReference>
<keyword evidence="3" id="KW-1185">Reference proteome</keyword>
<evidence type="ECO:0000256" key="1">
    <source>
        <dbReference type="SAM" id="MobiDB-lite"/>
    </source>
</evidence>
<dbReference type="PANTHER" id="PTHR47331">
    <property type="entry name" value="PHD-TYPE DOMAIN-CONTAINING PROTEIN"/>
    <property type="match status" value="1"/>
</dbReference>
<dbReference type="Gene3D" id="3.30.420.10">
    <property type="entry name" value="Ribonuclease H-like superfamily/Ribonuclease H"/>
    <property type="match status" value="1"/>
</dbReference>
<dbReference type="Pfam" id="PF18701">
    <property type="entry name" value="DUF5641"/>
    <property type="match status" value="1"/>
</dbReference>
<dbReference type="KEGG" id="cvn:111113051"/>
<accession>A0A8B8BTN5</accession>
<evidence type="ECO:0000259" key="2">
    <source>
        <dbReference type="PROSITE" id="PS50994"/>
    </source>
</evidence>
<evidence type="ECO:0000313" key="4">
    <source>
        <dbReference type="RefSeq" id="XP_022306708.1"/>
    </source>
</evidence>
<dbReference type="SUPFAM" id="SSF53098">
    <property type="entry name" value="Ribonuclease H-like"/>
    <property type="match status" value="1"/>
</dbReference>
<dbReference type="InterPro" id="IPR040676">
    <property type="entry name" value="DUF5641"/>
</dbReference>
<protein>
    <submittedName>
        <fullName evidence="4">Uncharacterized protein LOC111113051</fullName>
    </submittedName>
</protein>
<name>A0A8B8BTN5_CRAVI</name>
<sequence length="1911" mass="215992">MEPSKTANQTELKIKKEPSSHGTKHSRSSRSSSTSISKRAKAEAARALLMLAEEEARLKKNLSQLEEQDEIDKATIKASAARRRADHLADMDLLAAKKTAAALDAEARVLEQEFTDSDLSDEDISVPVEDPLKRTSEYVSDVCMCPPVQSESLNTDAVSPQTNTNLCPTTVPQRNTTFAHNTSDMPRNDTTEYGQPPRPSTPTSSFAELPHAVRPSSNAAQNVQLLPDISRFLLRKELLLSRLYQFSDRPECYFVWKSSFENVLTDLQVTDFEQLDLLIKWLGPESGSYAQSIRAANADSPARALRLLWERLDQRYGSPERIESVLKDKLLKFPKIGFKDSLKLYELTDLLTEILSLKEQPMYQPLLAYFDSSVGVNPIIDKLPNGLKEKWISRASRYKETNGQCFPPFQFFVSFVKEMSRVKNDPSFSYSEIVSQQAKTARSPTYPVKTRIPSATTLKTDVKPDSGGKGAVCAIHGTSHRLSECRAFEAKSLEARKNFLRDKGLCFKCCDFQHKSRHCREKLACSVCDSDKHTTVMHGDIPQKAYGGEGRLKFSTNIPTTVPDPLVVESSCTEICGGVTCGKSCAKILPVFVHPEGHPENSVKVYVILDDQSNRSLARSSFFDLYKICSKPEEYVMNSCNGKTVTSGRRASGFVLESCDRQVHIDLPVLIECDNIPNNRHEIPTQEVARYHSHLCDIQLDRLDDNSDILLLLGRDVPYVHRILDQRTGHPDAPIGLRSPLGWTVVGDVCLGSQHHSGSVNVYKTYILSNGRPSLLQPCENELTIKEPPVPHMSATHPLDYSGNNIFTLTPHDNKQGWSTEDRAFLQEMNKEFKKNGDGNWEAPLPFRSQRPRLPNNRAMALDRANRFDASLRRDPLKRKHFLDFMQKLFDNKHVEIAPPVEMDEEVWYLPVFGVYHPRKPDQIRGVFDSSAAFRGLSLNDVLMSGPDLNNSLLGVLIRFRKEPIALTADIQQMFHCFYVRPDHRNYLRFFWHHDNDFNQELREYRMRVHVFGNKPSPSVATYGLHKTAVAARDSFGPDVTEFVLNHFYVDDGLISVPTVDQAVDLMKRTQCALAIHGNLRLHKIASNSREVIREFCPDDLSKELKSLELTDNSLPVQRSLGLYWNMNSDTFTFQISSEEKPLTRRGVLSVINSIYDPLGFAAPVTIEGKLLLRQLSSGGTDWDTPLVDVEGQKWQSWKESLSGLQDVSIPRQYVPHSFQGSVHNILHIFCDASEKAIAAVAYLHVVHEENRHHIGFVIGKTKVAPPHGHTIPRLELCSALLATEIYQLVNENLNGAFEKVKFYSDSRVVLGYITNQTRRFLIYVSNRVELILKHSTPEQWNYVPTELNPADIGTRGLAANKLQTSVWIQGPIEFLTRQSMDPDICDLDTWQSDVETYLSDVTSAPESESGPKSIVSRFERFSEWSRLVHAFGRLKTRARQQKTRKMTDVLVTFQETENFIISLVQHDVYSDEIRCIRSYKPIPRGSPLQSLGPVMDMEGILRVGGRLNRLKLDDFQKNPVIISGSHHIATLLVRHHHQLLSHQGRHLTEGAVRSAGLWITGGKRLVSSVIFSCVTCKKLRGKHAVQQMADLPADRIEPAPPFTNVGVDVFGPWQIVTRRTRGGSASSKRWAVLFTCLVTRAIHIEIVDSLSSSAFINAVRRFTSIRGKVKIFRSDRGTNFLGATDDLQIDTIRVEDDSMKKFLYDSGTKWIFNPPHSSHFGGAWERMIGLVRKILDAMLMEPSNRNITHDILCTLMAEVTTIVNSRPLTPVSSDPDSPFVLTPNTLLTQKHSSDSDSPEFGNIGLKDMLKSEWKRVQGLANQFWKRWKSDYLHLLQPRRKWKQTEPNINEGDIVLLKEDSPRNHWPMAVVLKTFESDDTLVRKIQIKLSRNDKPAVLVRPICQIIPLLSV</sequence>
<reference evidence="4" key="1">
    <citation type="submission" date="2025-08" db="UniProtKB">
        <authorList>
            <consortium name="RefSeq"/>
        </authorList>
    </citation>
    <scope>IDENTIFICATION</scope>
    <source>
        <tissue evidence="4">Whole sample</tissue>
    </source>
</reference>
<gene>
    <name evidence="4" type="primary">LOC111113051</name>
</gene>
<dbReference type="InterPro" id="IPR001584">
    <property type="entry name" value="Integrase_cat-core"/>
</dbReference>
<feature type="compositionally biased region" description="Polar residues" evidence="1">
    <location>
        <begin position="152"/>
        <end position="185"/>
    </location>
</feature>
<proteinExistence type="predicted"/>
<dbReference type="CDD" id="cd01644">
    <property type="entry name" value="RT_pepA17"/>
    <property type="match status" value="1"/>
</dbReference>
<organism evidence="3 4">
    <name type="scientific">Crassostrea virginica</name>
    <name type="common">Eastern oyster</name>
    <dbReference type="NCBI Taxonomy" id="6565"/>
    <lineage>
        <taxon>Eukaryota</taxon>
        <taxon>Metazoa</taxon>
        <taxon>Spiralia</taxon>
        <taxon>Lophotrochozoa</taxon>
        <taxon>Mollusca</taxon>
        <taxon>Bivalvia</taxon>
        <taxon>Autobranchia</taxon>
        <taxon>Pteriomorphia</taxon>
        <taxon>Ostreida</taxon>
        <taxon>Ostreoidea</taxon>
        <taxon>Ostreidae</taxon>
        <taxon>Crassostrea</taxon>
    </lineage>
</organism>
<dbReference type="GeneID" id="111113051"/>
<feature type="compositionally biased region" description="Polar residues" evidence="1">
    <location>
        <begin position="1"/>
        <end position="11"/>
    </location>
</feature>
<dbReference type="RefSeq" id="XP_022306708.1">
    <property type="nucleotide sequence ID" value="XM_022451000.1"/>
</dbReference>
<dbReference type="InterPro" id="IPR008042">
    <property type="entry name" value="Retrotrans_Pao"/>
</dbReference>
<feature type="region of interest" description="Disordered" evidence="1">
    <location>
        <begin position="1"/>
        <end position="39"/>
    </location>
</feature>
<dbReference type="Proteomes" id="UP000694844">
    <property type="component" value="Chromosome 9"/>
</dbReference>
<dbReference type="SUPFAM" id="SSF56672">
    <property type="entry name" value="DNA/RNA polymerases"/>
    <property type="match status" value="1"/>
</dbReference>
<dbReference type="InterPro" id="IPR012337">
    <property type="entry name" value="RNaseH-like_sf"/>
</dbReference>
<dbReference type="PANTHER" id="PTHR47331:SF6">
    <property type="entry name" value="DOUBLECORTIN DOMAIN-CONTAINING PROTEIN"/>
    <property type="match status" value="1"/>
</dbReference>
<feature type="region of interest" description="Disordered" evidence="1">
    <location>
        <begin position="152"/>
        <end position="208"/>
    </location>
</feature>
<dbReference type="GO" id="GO:0015074">
    <property type="term" value="P:DNA integration"/>
    <property type="evidence" value="ECO:0007669"/>
    <property type="project" value="InterPro"/>
</dbReference>
<dbReference type="PROSITE" id="PS50994">
    <property type="entry name" value="INTEGRASE"/>
    <property type="match status" value="1"/>
</dbReference>
<evidence type="ECO:0000313" key="3">
    <source>
        <dbReference type="Proteomes" id="UP000694844"/>
    </source>
</evidence>
<dbReference type="OrthoDB" id="6092644at2759"/>